<feature type="domain" description="BRCT" evidence="2">
    <location>
        <begin position="281"/>
        <end position="348"/>
    </location>
</feature>
<dbReference type="Pfam" id="PF00533">
    <property type="entry name" value="BRCT"/>
    <property type="match status" value="1"/>
</dbReference>
<evidence type="ECO:0000259" key="2">
    <source>
        <dbReference type="PROSITE" id="PS50172"/>
    </source>
</evidence>
<sequence>MAINADYQQQILTGVVAYVEVWSSNKTENYSETFARQLTNLGAKISKYFNKEVTHVVFKDGHQGTWNKAKRTSVKLVSVLWVEKCREAAAHVDEDSFPAINDNDGLPQTFKKHKCMQPKDFIVKTPENDRRLQKRFDKMVKELDVQKAAAEPDVPVLLFDEGGLLMYSPKSKLTDTCNAMEKRIQEMKDKRDNLSPTASQLTETHTFTFGSTIGTHNPSLENTPDSDARNENSSIGSICVLYEAFKKQKYKSTEESKKKKYKKPTRTLVMTSMPSEIQNALIQVVNKIGGFLFSDHVCETTTHVVAGSPRRTLNVMLGIARGCWIISHDWVLCSLDYGHWIPEEPYELSSHFPAAPVIYYEIIQNKSPGQVICRLQCHLSAGGFQHDLFSEQPAMYISLNSQPPCHNLTELVQLCRGKVCKTVRQAKIFIGDYTGKKHPEVKYLSEKWILDSITQHQICPLENYLLTT</sequence>
<dbReference type="Pfam" id="PF12738">
    <property type="entry name" value="PTCB-BRCT"/>
    <property type="match status" value="1"/>
</dbReference>
<dbReference type="CTD" id="79648"/>
<dbReference type="GO" id="GO:0000278">
    <property type="term" value="P:mitotic cell cycle"/>
    <property type="evidence" value="ECO:0007669"/>
    <property type="project" value="TreeGrafter"/>
</dbReference>
<accession>A0A6P8R3G0</accession>
<reference evidence="4" key="1">
    <citation type="submission" date="2025-08" db="UniProtKB">
        <authorList>
            <consortium name="RefSeq"/>
        </authorList>
    </citation>
    <scope>IDENTIFICATION</scope>
</reference>
<dbReference type="Pfam" id="PF16589">
    <property type="entry name" value="BRCT_2"/>
    <property type="match status" value="1"/>
</dbReference>
<dbReference type="InterPro" id="IPR001357">
    <property type="entry name" value="BRCT_dom"/>
</dbReference>
<feature type="domain" description="BRCT" evidence="2">
    <location>
        <begin position="7"/>
        <end position="99"/>
    </location>
</feature>
<dbReference type="SUPFAM" id="SSF52113">
    <property type="entry name" value="BRCT domain"/>
    <property type="match status" value="3"/>
</dbReference>
<evidence type="ECO:0000313" key="3">
    <source>
        <dbReference type="Proteomes" id="UP000515159"/>
    </source>
</evidence>
<dbReference type="RefSeq" id="XP_033793221.1">
    <property type="nucleotide sequence ID" value="XM_033937330.1"/>
</dbReference>
<dbReference type="PANTHER" id="PTHR14625">
    <property type="entry name" value="MICROCEPHALIN"/>
    <property type="match status" value="1"/>
</dbReference>
<dbReference type="CDD" id="cd17751">
    <property type="entry name" value="BRCT_microcephalin_rpt3"/>
    <property type="match status" value="1"/>
</dbReference>
<dbReference type="PANTHER" id="PTHR14625:SF3">
    <property type="entry name" value="MICROCEPHALIN"/>
    <property type="match status" value="1"/>
</dbReference>
<keyword evidence="3" id="KW-1185">Reference proteome</keyword>
<name>A0A6P8R3G0_GEOSA</name>
<proteinExistence type="predicted"/>
<dbReference type="PROSITE" id="PS50172">
    <property type="entry name" value="BRCT"/>
    <property type="match status" value="3"/>
</dbReference>
<feature type="region of interest" description="Disordered" evidence="1">
    <location>
        <begin position="210"/>
        <end position="229"/>
    </location>
</feature>
<evidence type="ECO:0000256" key="1">
    <source>
        <dbReference type="SAM" id="MobiDB-lite"/>
    </source>
</evidence>
<dbReference type="GeneID" id="117357091"/>
<dbReference type="CDD" id="cd17736">
    <property type="entry name" value="BRCT_microcephalin_rpt2"/>
    <property type="match status" value="1"/>
</dbReference>
<dbReference type="SMART" id="SM00292">
    <property type="entry name" value="BRCT"/>
    <property type="match status" value="3"/>
</dbReference>
<gene>
    <name evidence="4" type="primary">MCPH1</name>
</gene>
<dbReference type="InterPro" id="IPR036420">
    <property type="entry name" value="BRCT_dom_sf"/>
</dbReference>
<dbReference type="AlphaFoldDB" id="A0A6P8R3G0"/>
<organism evidence="3 4">
    <name type="scientific">Geotrypetes seraphini</name>
    <name type="common">Gaboon caecilian</name>
    <name type="synonym">Caecilia seraphini</name>
    <dbReference type="NCBI Taxonomy" id="260995"/>
    <lineage>
        <taxon>Eukaryota</taxon>
        <taxon>Metazoa</taxon>
        <taxon>Chordata</taxon>
        <taxon>Craniata</taxon>
        <taxon>Vertebrata</taxon>
        <taxon>Euteleostomi</taxon>
        <taxon>Amphibia</taxon>
        <taxon>Gymnophiona</taxon>
        <taxon>Geotrypetes</taxon>
    </lineage>
</organism>
<feature type="domain" description="BRCT" evidence="2">
    <location>
        <begin position="440"/>
        <end position="466"/>
    </location>
</feature>
<dbReference type="CDD" id="cd17716">
    <property type="entry name" value="BRCT_microcephalin_rpt1"/>
    <property type="match status" value="1"/>
</dbReference>
<dbReference type="Gene3D" id="3.40.50.10190">
    <property type="entry name" value="BRCT domain"/>
    <property type="match status" value="3"/>
</dbReference>
<dbReference type="FunFam" id="3.40.50.10190:FF:000047">
    <property type="entry name" value="Microcephalin"/>
    <property type="match status" value="1"/>
</dbReference>
<protein>
    <submittedName>
        <fullName evidence="4">Microcephalin isoform X5</fullName>
    </submittedName>
</protein>
<dbReference type="InterPro" id="IPR022047">
    <property type="entry name" value="Microcephalin-like"/>
</dbReference>
<evidence type="ECO:0000313" key="4">
    <source>
        <dbReference type="RefSeq" id="XP_033793221.1"/>
    </source>
</evidence>
<dbReference type="Proteomes" id="UP000515159">
    <property type="component" value="Chromosome 3"/>
</dbReference>